<dbReference type="AlphaFoldDB" id="A0A5B9D6V5"/>
<dbReference type="Proteomes" id="UP000321408">
    <property type="component" value="Chromosome"/>
</dbReference>
<dbReference type="EMBL" id="CP042905">
    <property type="protein sequence ID" value="QEE14701.1"/>
    <property type="molecule type" value="Genomic_DNA"/>
</dbReference>
<dbReference type="RefSeq" id="WP_147661645.1">
    <property type="nucleotide sequence ID" value="NZ_CP042905.2"/>
</dbReference>
<dbReference type="GeneID" id="41328518"/>
<evidence type="ECO:0000313" key="2">
    <source>
        <dbReference type="Proteomes" id="UP000321408"/>
    </source>
</evidence>
<evidence type="ECO:0000313" key="1">
    <source>
        <dbReference type="EMBL" id="QEE14701.1"/>
    </source>
</evidence>
<protein>
    <submittedName>
        <fullName evidence="1">Uncharacterized protein</fullName>
    </submittedName>
</protein>
<gene>
    <name evidence="1" type="ORF">DSAG12_00515</name>
</gene>
<keyword evidence="2" id="KW-1185">Reference proteome</keyword>
<proteinExistence type="predicted"/>
<accession>A0A5B9D6V5</accession>
<name>A0A5B9D6V5_9ARCH</name>
<organism evidence="1 2">
    <name type="scientific">Promethearchaeum syntrophicum</name>
    <dbReference type="NCBI Taxonomy" id="2594042"/>
    <lineage>
        <taxon>Archaea</taxon>
        <taxon>Promethearchaeati</taxon>
        <taxon>Promethearchaeota</taxon>
        <taxon>Promethearchaeia</taxon>
        <taxon>Promethearchaeales</taxon>
        <taxon>Promethearchaeaceae</taxon>
        <taxon>Promethearchaeum</taxon>
    </lineage>
</organism>
<reference evidence="1 2" key="1">
    <citation type="journal article" date="2020" name="Nature">
        <title>Isolation of an archaeon at the prokaryote-eukaryote interface.</title>
        <authorList>
            <person name="Imachi H."/>
            <person name="Nobu M.K."/>
            <person name="Nakahara N."/>
            <person name="Morono Y."/>
            <person name="Ogawara M."/>
            <person name="Takaki Y."/>
            <person name="Takano Y."/>
            <person name="Uematsu K."/>
            <person name="Ikuta T."/>
            <person name="Ito M."/>
            <person name="Matsui Y."/>
            <person name="Miyazaki M."/>
            <person name="Murata K."/>
            <person name="Saito Y."/>
            <person name="Sakai S."/>
            <person name="Song C."/>
            <person name="Tasumi E."/>
            <person name="Yamanaka Y."/>
            <person name="Yamaguchi T."/>
            <person name="Kamagata Y."/>
            <person name="Tamaki H."/>
            <person name="Takai K."/>
        </authorList>
    </citation>
    <scope>NUCLEOTIDE SEQUENCE [LARGE SCALE GENOMIC DNA]</scope>
    <source>
        <strain evidence="1 2">MK-D1</strain>
    </source>
</reference>
<reference evidence="1 2" key="2">
    <citation type="journal article" date="2024" name="Int. J. Syst. Evol. Microbiol.">
        <title>Promethearchaeum syntrophicum gen. nov., sp. nov., an anaerobic, obligately syntrophic archaeon, the first isolate of the lineage 'Asgard' archaea, and proposal of the new archaeal phylum Promethearchaeota phyl. nov. and kingdom Promethearchaeati regn. nov.</title>
        <authorList>
            <person name="Imachi H."/>
            <person name="Nobu M.K."/>
            <person name="Kato S."/>
            <person name="Takaki Y."/>
            <person name="Miyazaki M."/>
            <person name="Miyata M."/>
            <person name="Ogawara M."/>
            <person name="Saito Y."/>
            <person name="Sakai S."/>
            <person name="Tahara Y.O."/>
            <person name="Takano Y."/>
            <person name="Tasumi E."/>
            <person name="Uematsu K."/>
            <person name="Yoshimura T."/>
            <person name="Itoh T."/>
            <person name="Ohkuma M."/>
            <person name="Takai K."/>
        </authorList>
    </citation>
    <scope>NUCLEOTIDE SEQUENCE [LARGE SCALE GENOMIC DNA]</scope>
    <source>
        <strain evidence="1 2">MK-D1</strain>
    </source>
</reference>
<sequence length="169" mass="19261">MAMLYDDEHFCKHCNKKVAHVHFCTPAEESKKFKCEYCETENINHRHMCSEKLKHIKFYCKNCGAVAVDETHVCNPIPIEEELKEHWDKISEKSESEVLTSCGICGQPVSPPGHYCDQKFPYVCKYCGQEITAGYHQCKKKSGKYKFICKTCGRLGVKSTDVCAPAPID</sequence>
<dbReference type="KEGG" id="psyt:DSAG12_00515"/>